<dbReference type="EMBL" id="CP019479">
    <property type="protein sequence ID" value="UQC88122.1"/>
    <property type="molecule type" value="Genomic_DNA"/>
</dbReference>
<gene>
    <name evidence="2" type="ORF">CLUP02_13644</name>
</gene>
<dbReference type="AlphaFoldDB" id="A0A9Q8T2V5"/>
<dbReference type="GeneID" id="73347592"/>
<name>A0A9Q8T2V5_9PEZI</name>
<dbReference type="Proteomes" id="UP000830671">
    <property type="component" value="Chromosome 7"/>
</dbReference>
<feature type="region of interest" description="Disordered" evidence="1">
    <location>
        <begin position="171"/>
        <end position="202"/>
    </location>
</feature>
<evidence type="ECO:0000256" key="1">
    <source>
        <dbReference type="SAM" id="MobiDB-lite"/>
    </source>
</evidence>
<sequence>MAHDWLSAHFSGYLVLQPSAAARRQHSGSVRFSTSWTPFESARHCSQALRQERFEPVQVPHHAIQAQQDSARLSSSLPTRSLQRIFSHSTGHLSLPFWQRCDDRLLLRLRRLSTVLLSHPLTQLQSSNTLWCASAFCPDQGGLGPTERAPEQSFCFKTLAALHLPRPPLWPDGVGGQLRSTPSRTRLDDALDPSRQDKTGSSLRLNGAVDEEIGGLALLGRATRRYTSSVEQYCIRDTALRDDDDEAKAHQVAPLDRQLGSSRDLIQCIQQWLRANTWSSTVSFPCAEYGYKPSNESTRIGKWART</sequence>
<evidence type="ECO:0000313" key="2">
    <source>
        <dbReference type="EMBL" id="UQC88122.1"/>
    </source>
</evidence>
<reference evidence="2" key="1">
    <citation type="journal article" date="2021" name="Mol. Plant Microbe Interact.">
        <title>Complete Genome Sequence of the Plant-Pathogenic Fungus Colletotrichum lupini.</title>
        <authorList>
            <person name="Baroncelli R."/>
            <person name="Pensec F."/>
            <person name="Da Lio D."/>
            <person name="Boufleur T."/>
            <person name="Vicente I."/>
            <person name="Sarrocco S."/>
            <person name="Picot A."/>
            <person name="Baraldi E."/>
            <person name="Sukno S."/>
            <person name="Thon M."/>
            <person name="Le Floch G."/>
        </authorList>
    </citation>
    <scope>NUCLEOTIDE SEQUENCE</scope>
    <source>
        <strain evidence="2">IMI 504893</strain>
    </source>
</reference>
<organism evidence="2 3">
    <name type="scientific">Colletotrichum lupini</name>
    <dbReference type="NCBI Taxonomy" id="145971"/>
    <lineage>
        <taxon>Eukaryota</taxon>
        <taxon>Fungi</taxon>
        <taxon>Dikarya</taxon>
        <taxon>Ascomycota</taxon>
        <taxon>Pezizomycotina</taxon>
        <taxon>Sordariomycetes</taxon>
        <taxon>Hypocreomycetidae</taxon>
        <taxon>Glomerellales</taxon>
        <taxon>Glomerellaceae</taxon>
        <taxon>Colletotrichum</taxon>
        <taxon>Colletotrichum acutatum species complex</taxon>
    </lineage>
</organism>
<dbReference type="KEGG" id="clup:CLUP02_13644"/>
<evidence type="ECO:0000313" key="3">
    <source>
        <dbReference type="Proteomes" id="UP000830671"/>
    </source>
</evidence>
<protein>
    <submittedName>
        <fullName evidence="2">Uncharacterized protein</fullName>
    </submittedName>
</protein>
<feature type="compositionally biased region" description="Basic and acidic residues" evidence="1">
    <location>
        <begin position="185"/>
        <end position="198"/>
    </location>
</feature>
<dbReference type="RefSeq" id="XP_049149728.1">
    <property type="nucleotide sequence ID" value="XM_049292582.1"/>
</dbReference>
<accession>A0A9Q8T2V5</accession>
<proteinExistence type="predicted"/>
<keyword evidence="3" id="KW-1185">Reference proteome</keyword>